<keyword evidence="2" id="KW-0548">Nucleotidyltransferase</keyword>
<gene>
    <name evidence="2" type="ORF">DDIC_12900</name>
</gene>
<evidence type="ECO:0000313" key="2">
    <source>
        <dbReference type="EMBL" id="QCC86761.1"/>
    </source>
</evidence>
<name>A0A4P7UPG3_DESDE</name>
<dbReference type="RefSeq" id="WP_136400815.1">
    <property type="nucleotide sequence ID" value="NZ_CP036295.1"/>
</dbReference>
<dbReference type="NCBIfam" id="NF041748">
    <property type="entry name" value="Drt3b"/>
    <property type="match status" value="1"/>
</dbReference>
<evidence type="ECO:0000259" key="1">
    <source>
        <dbReference type="PROSITE" id="PS50878"/>
    </source>
</evidence>
<proteinExistence type="predicted"/>
<dbReference type="GO" id="GO:0003964">
    <property type="term" value="F:RNA-directed DNA polymerase activity"/>
    <property type="evidence" value="ECO:0007669"/>
    <property type="project" value="UniProtKB-KW"/>
</dbReference>
<dbReference type="EMBL" id="CP036295">
    <property type="protein sequence ID" value="QCC86761.1"/>
    <property type="molecule type" value="Genomic_DNA"/>
</dbReference>
<evidence type="ECO:0000313" key="3">
    <source>
        <dbReference type="Proteomes" id="UP000297065"/>
    </source>
</evidence>
<protein>
    <submittedName>
        <fullName evidence="2">RNA-directed DNA polymerase</fullName>
    </submittedName>
</protein>
<dbReference type="Pfam" id="PF00078">
    <property type="entry name" value="RVT_1"/>
    <property type="match status" value="1"/>
</dbReference>
<reference evidence="2 3" key="1">
    <citation type="submission" date="2019-02" db="EMBL/GenBank/DDBJ databases">
        <title>Complete Genome Sequence of Desulfovibrio desulfuricans IC1, a Sulfonate Utilizing Anaerobe.</title>
        <authorList>
            <person name="Day L.A."/>
            <person name="De Leon K.B."/>
            <person name="Wall J.D."/>
        </authorList>
    </citation>
    <scope>NUCLEOTIDE SEQUENCE [LARGE SCALE GENOMIC DNA]</scope>
    <source>
        <strain evidence="2 3">IC1</strain>
    </source>
</reference>
<feature type="domain" description="Reverse transcriptase" evidence="1">
    <location>
        <begin position="108"/>
        <end position="351"/>
    </location>
</feature>
<dbReference type="PROSITE" id="PS50878">
    <property type="entry name" value="RT_POL"/>
    <property type="match status" value="1"/>
</dbReference>
<dbReference type="InterPro" id="IPR000477">
    <property type="entry name" value="RT_dom"/>
</dbReference>
<dbReference type="AlphaFoldDB" id="A0A4P7UPG3"/>
<keyword evidence="2" id="KW-0808">Transferase</keyword>
<accession>A0A4P7UPG3</accession>
<dbReference type="OrthoDB" id="9780724at2"/>
<sequence>MPKLKSIKIGKYRCILSDTLPYETLIIFSNVGLFSYLTTAQHEIWIDQLLGIQSKIMFTKPYNYNIRHKPTRDRLISIIHPSVQIQIADFYDKYSKNVLYLCSKSKLSLRAPTEVATKFYTRALPHIDMTNPDQFEDETASTYFVNKKYNFIYKFFTSYDFFNLEKKYLSYSTIDIQNCFPSIYTHSIAWAVKGKEFSKRNITAATFESAIDNLAQQSNYRETHGILVGSEFSRIFAEIILQRIDCNIVQKLKEENIILDVHYSIKRYVDDYFIFFNDCDINKKINDVIINELQEYKLFINESKTSSFSRPFITNESIAKIKISEFMTDAFAIDKDFFNQKKSLPILKQSIISKFKMIIKECNVDLHKICGFALLKILLNFSLIIQKIPKDQQLYKENILRLIESTVDFSFFIFAMHPDNISSIRICKLITLIVQTTKHFTLQEAEIIKYYIYTVFISTVKNFSIKKNTPSVELFNILITFSHCDLLKFFGSPQLMRCFGIKSPQIDTTRSVPMDYFSLTTLIYLLQNLENELGLKIKKDIEHAVANFEVPNNFYESSESVMLFFDIVSCPYLNITSRLNFFKRHCTAMQTPPSSRGILHSFNFVSTKCWFIEWSSQTDISVILAKKDIKTPY</sequence>
<organism evidence="2 3">
    <name type="scientific">Desulfovibrio desulfuricans</name>
    <dbReference type="NCBI Taxonomy" id="876"/>
    <lineage>
        <taxon>Bacteria</taxon>
        <taxon>Pseudomonadati</taxon>
        <taxon>Thermodesulfobacteriota</taxon>
        <taxon>Desulfovibrionia</taxon>
        <taxon>Desulfovibrionales</taxon>
        <taxon>Desulfovibrionaceae</taxon>
        <taxon>Desulfovibrio</taxon>
    </lineage>
</organism>
<keyword evidence="2" id="KW-0695">RNA-directed DNA polymerase</keyword>
<dbReference type="CDD" id="cd01646">
    <property type="entry name" value="RT_Bac_retron_I"/>
    <property type="match status" value="1"/>
</dbReference>
<dbReference type="Proteomes" id="UP000297065">
    <property type="component" value="Chromosome"/>
</dbReference>